<dbReference type="PANTHER" id="PTHR33254">
    <property type="entry name" value="4-HYDROXY-4-METHYL-2-OXOGLUTARATE ALDOLASE 3-RELATED"/>
    <property type="match status" value="1"/>
</dbReference>
<dbReference type="OrthoDB" id="8717144at2"/>
<comment type="cofactor">
    <cofactor evidence="1">
        <name>a divalent metal cation</name>
        <dbReference type="ChEBI" id="CHEBI:60240"/>
    </cofactor>
</comment>
<dbReference type="RefSeq" id="WP_094851977.1">
    <property type="nucleotide sequence ID" value="NZ_NEVM01000001.1"/>
</dbReference>
<evidence type="ECO:0000256" key="2">
    <source>
        <dbReference type="ARBA" id="ARBA00016549"/>
    </source>
</evidence>
<name>A0A261SLI3_9BORD</name>
<evidence type="ECO:0000256" key="4">
    <source>
        <dbReference type="ARBA" id="ARBA00030169"/>
    </source>
</evidence>
<keyword evidence="5" id="KW-0479">Metal-binding</keyword>
<dbReference type="Pfam" id="PF03737">
    <property type="entry name" value="RraA-like"/>
    <property type="match status" value="1"/>
</dbReference>
<comment type="cofactor">
    <cofactor evidence="5">
        <name>Mg(2+)</name>
        <dbReference type="ChEBI" id="CHEBI:18420"/>
    </cofactor>
</comment>
<evidence type="ECO:0000256" key="1">
    <source>
        <dbReference type="ARBA" id="ARBA00001968"/>
    </source>
</evidence>
<dbReference type="GO" id="GO:0046872">
    <property type="term" value="F:metal ion binding"/>
    <property type="evidence" value="ECO:0007669"/>
    <property type="project" value="UniProtKB-KW"/>
</dbReference>
<feature type="binding site" evidence="5">
    <location>
        <position position="119"/>
    </location>
    <ligand>
        <name>substrate</name>
    </ligand>
</feature>
<evidence type="ECO:0000313" key="7">
    <source>
        <dbReference type="Proteomes" id="UP000216020"/>
    </source>
</evidence>
<protein>
    <recommendedName>
        <fullName evidence="2">Putative 4-hydroxy-4-methyl-2-oxoglutarate aldolase</fullName>
    </recommendedName>
    <alternativeName>
        <fullName evidence="3">Regulator of ribonuclease activity homolog</fullName>
    </alternativeName>
    <alternativeName>
        <fullName evidence="4">RraA-like protein</fullName>
    </alternativeName>
</protein>
<evidence type="ECO:0000256" key="5">
    <source>
        <dbReference type="PIRSR" id="PIRSR605493-1"/>
    </source>
</evidence>
<dbReference type="SUPFAM" id="SSF89562">
    <property type="entry name" value="RraA-like"/>
    <property type="match status" value="1"/>
</dbReference>
<keyword evidence="6" id="KW-0489">Methyltransferase</keyword>
<dbReference type="GO" id="GO:0008168">
    <property type="term" value="F:methyltransferase activity"/>
    <property type="evidence" value="ECO:0007669"/>
    <property type="project" value="UniProtKB-KW"/>
</dbReference>
<sequence>MSLGLRIGKRERCVSAATIKQYQGAAAAHASDAMGRLFHGGSALRPMHKEGGMVGAALTVKTRPGDNLLVHKALGMLSPGDVLVVDAGGDTTNAIIGELMAGQAQQAGAAGVIIYGAIRDYGTINKGTFPIYAVGVTHRGPYKDGPGEINFPIAIDGMVINPGDLIVGDEDGVVAVPYDNVDEILKSILATREKEGKKMATIRAGEPMDRKWADDILRKLGCEGL</sequence>
<accession>A0A261SLI3</accession>
<dbReference type="PANTHER" id="PTHR33254:SF4">
    <property type="entry name" value="4-HYDROXY-4-METHYL-2-OXOGLUTARATE ALDOLASE 3-RELATED"/>
    <property type="match status" value="1"/>
</dbReference>
<reference evidence="7" key="1">
    <citation type="submission" date="2017-05" db="EMBL/GenBank/DDBJ databases">
        <title>Complete and WGS of Bordetella genogroups.</title>
        <authorList>
            <person name="Spilker T."/>
            <person name="Lipuma J."/>
        </authorList>
    </citation>
    <scope>NUCLEOTIDE SEQUENCE [LARGE SCALE GENOMIC DNA]</scope>
    <source>
        <strain evidence="7">AU16122</strain>
    </source>
</reference>
<evidence type="ECO:0000313" key="6">
    <source>
        <dbReference type="EMBL" id="OZI37877.1"/>
    </source>
</evidence>
<dbReference type="AlphaFoldDB" id="A0A261SLI3"/>
<keyword evidence="7" id="KW-1185">Reference proteome</keyword>
<keyword evidence="6" id="KW-0808">Transferase</keyword>
<dbReference type="GO" id="GO:0032259">
    <property type="term" value="P:methylation"/>
    <property type="evidence" value="ECO:0007669"/>
    <property type="project" value="UniProtKB-KW"/>
</dbReference>
<dbReference type="CDD" id="cd16841">
    <property type="entry name" value="RraA_family"/>
    <property type="match status" value="1"/>
</dbReference>
<dbReference type="Gene3D" id="3.50.30.40">
    <property type="entry name" value="Ribonuclease E inhibitor RraA/RraA-like"/>
    <property type="match status" value="1"/>
</dbReference>
<proteinExistence type="predicted"/>
<dbReference type="EMBL" id="NEVM01000001">
    <property type="protein sequence ID" value="OZI37877.1"/>
    <property type="molecule type" value="Genomic_DNA"/>
</dbReference>
<gene>
    <name evidence="6" type="ORF">CAL29_05785</name>
</gene>
<dbReference type="InterPro" id="IPR005493">
    <property type="entry name" value="RraA/RraA-like"/>
</dbReference>
<dbReference type="NCBIfam" id="NF004850">
    <property type="entry name" value="PRK06201.1"/>
    <property type="match status" value="1"/>
</dbReference>
<evidence type="ECO:0000256" key="3">
    <source>
        <dbReference type="ARBA" id="ARBA00029596"/>
    </source>
</evidence>
<dbReference type="Proteomes" id="UP000216020">
    <property type="component" value="Unassembled WGS sequence"/>
</dbReference>
<comment type="caution">
    <text evidence="6">The sequence shown here is derived from an EMBL/GenBank/DDBJ whole genome shotgun (WGS) entry which is preliminary data.</text>
</comment>
<dbReference type="InterPro" id="IPR036704">
    <property type="entry name" value="RraA/RraA-like_sf"/>
</dbReference>
<keyword evidence="5" id="KW-0460">Magnesium</keyword>
<feature type="binding site" evidence="5">
    <location>
        <position position="120"/>
    </location>
    <ligand>
        <name>Mg(2+)</name>
        <dbReference type="ChEBI" id="CHEBI:18420"/>
    </ligand>
</feature>
<organism evidence="6 7">
    <name type="scientific">Bordetella genomosp. 10</name>
    <dbReference type="NCBI Taxonomy" id="1416804"/>
    <lineage>
        <taxon>Bacteria</taxon>
        <taxon>Pseudomonadati</taxon>
        <taxon>Pseudomonadota</taxon>
        <taxon>Betaproteobacteria</taxon>
        <taxon>Burkholderiales</taxon>
        <taxon>Alcaligenaceae</taxon>
        <taxon>Bordetella</taxon>
    </lineage>
</organism>
<feature type="binding site" evidence="5">
    <location>
        <begin position="97"/>
        <end position="100"/>
    </location>
    <ligand>
        <name>substrate</name>
    </ligand>
</feature>